<sequence length="503" mass="58107">MKRRNTQPKHKLAVIGDSLSQGFNNGGIYRTDLNFPALLAECWEPAPSFNQPRFTAQAGIPLNLEMLLRGLSDEYGESIEWDEYLPALSYLYSTLRRVKRYWEGEMKPLNRPKQTSPYHNQSVWGFAMNDAWMVTEHLSRRFIETQPETYSIFDMLPDHAMYVTASLVLNPTFNQRFGHSTQVDNIQQLQEDGGIENLIVTMGHNNIIGAVSDLKFVFSTDDDLEDFPSKRDYTVYRPEHFEREYRKLAEKVNAIGAEQIITQTIPYVTIPPVTRGVNADKSRHGHTGYFDYYTRFWIWDEDFNPDKHPHLTKEQAISLDQHVDEYNVIIREIAEEYGWIVVPLNRYLSGFARRRLGGKLRIPFPENFVQAMNKHPMTDHLFEDPKNPKFSTDYLRINHDSGKVYKGGIFSLDGIHPTTTGYGLIAHLYKKTMEEHGITFDKPLNWNHIISNDTLVTDPPYLLVELRGLLRFLSLDRQQKLSIAGNGLLNQLMKIFSARDPGG</sequence>
<gene>
    <name evidence="1" type="ORF">SAMN06265218_10537</name>
</gene>
<accession>A0A521C4V8</accession>
<dbReference type="AlphaFoldDB" id="A0A521C4V8"/>
<dbReference type="Proteomes" id="UP000317593">
    <property type="component" value="Unassembled WGS sequence"/>
</dbReference>
<protein>
    <submittedName>
        <fullName evidence="1">GDSL-like Lipase/Acylhydrolase</fullName>
    </submittedName>
</protein>
<dbReference type="Gene3D" id="3.40.50.1110">
    <property type="entry name" value="SGNH hydrolase"/>
    <property type="match status" value="1"/>
</dbReference>
<dbReference type="EMBL" id="FXTH01000005">
    <property type="protein sequence ID" value="SMO54448.1"/>
    <property type="molecule type" value="Genomic_DNA"/>
</dbReference>
<evidence type="ECO:0000313" key="2">
    <source>
        <dbReference type="Proteomes" id="UP000317593"/>
    </source>
</evidence>
<organism evidence="1 2">
    <name type="scientific">Fodinibius sediminis</name>
    <dbReference type="NCBI Taxonomy" id="1214077"/>
    <lineage>
        <taxon>Bacteria</taxon>
        <taxon>Pseudomonadati</taxon>
        <taxon>Balneolota</taxon>
        <taxon>Balneolia</taxon>
        <taxon>Balneolales</taxon>
        <taxon>Balneolaceae</taxon>
        <taxon>Fodinibius</taxon>
    </lineage>
</organism>
<proteinExistence type="predicted"/>
<dbReference type="InterPro" id="IPR036514">
    <property type="entry name" value="SGNH_hydro_sf"/>
</dbReference>
<keyword evidence="2" id="KW-1185">Reference proteome</keyword>
<dbReference type="SUPFAM" id="SSF52266">
    <property type="entry name" value="SGNH hydrolase"/>
    <property type="match status" value="1"/>
</dbReference>
<name>A0A521C4V8_9BACT</name>
<dbReference type="RefSeq" id="WP_142713803.1">
    <property type="nucleotide sequence ID" value="NZ_FXTH01000005.1"/>
</dbReference>
<reference evidence="1 2" key="1">
    <citation type="submission" date="2017-05" db="EMBL/GenBank/DDBJ databases">
        <authorList>
            <person name="Varghese N."/>
            <person name="Submissions S."/>
        </authorList>
    </citation>
    <scope>NUCLEOTIDE SEQUENCE [LARGE SCALE GENOMIC DNA]</scope>
    <source>
        <strain evidence="1 2">DSM 21194</strain>
    </source>
</reference>
<keyword evidence="1" id="KW-0378">Hydrolase</keyword>
<dbReference type="GO" id="GO:0016788">
    <property type="term" value="F:hydrolase activity, acting on ester bonds"/>
    <property type="evidence" value="ECO:0007669"/>
    <property type="project" value="UniProtKB-ARBA"/>
</dbReference>
<dbReference type="OrthoDB" id="9764164at2"/>
<evidence type="ECO:0000313" key="1">
    <source>
        <dbReference type="EMBL" id="SMO54448.1"/>
    </source>
</evidence>